<evidence type="ECO:0000256" key="1">
    <source>
        <dbReference type="SAM" id="MobiDB-lite"/>
    </source>
</evidence>
<dbReference type="AlphaFoldDB" id="A0A370SWS1"/>
<accession>A0A370SWS1</accession>
<dbReference type="EMBL" id="QRAV01000002">
    <property type="protein sequence ID" value="RDL24150.1"/>
    <property type="molecule type" value="Genomic_DNA"/>
</dbReference>
<gene>
    <name evidence="3" type="ORF">DEU51_102408</name>
</gene>
<dbReference type="Proteomes" id="UP000255365">
    <property type="component" value="Unassembled WGS sequence"/>
</dbReference>
<reference evidence="3 4" key="1">
    <citation type="submission" date="2018-07" db="EMBL/GenBank/DDBJ databases">
        <title>Genome sequencing of rice bacterial endophytes.</title>
        <authorList>
            <person name="Venturi V."/>
        </authorList>
    </citation>
    <scope>NUCLEOTIDE SEQUENCE [LARGE SCALE GENOMIC DNA]</scope>
    <source>
        <strain evidence="3 4">E2333</strain>
    </source>
</reference>
<organism evidence="3 4">
    <name type="scientific">Pseudomonas jessenii</name>
    <dbReference type="NCBI Taxonomy" id="77298"/>
    <lineage>
        <taxon>Bacteria</taxon>
        <taxon>Pseudomonadati</taxon>
        <taxon>Pseudomonadota</taxon>
        <taxon>Gammaproteobacteria</taxon>
        <taxon>Pseudomonadales</taxon>
        <taxon>Pseudomonadaceae</taxon>
        <taxon>Pseudomonas</taxon>
    </lineage>
</organism>
<dbReference type="InterPro" id="IPR018306">
    <property type="entry name" value="Phage_T5_Orf172_DNA-bd"/>
</dbReference>
<evidence type="ECO:0000259" key="2">
    <source>
        <dbReference type="SMART" id="SM00974"/>
    </source>
</evidence>
<sequence>MSDWGFVYILGNQAMPGIYKVGTTKFSPRRRAEELSRGTGVPHEYEVFYYAEHSNAVSWEKEVHLQLADRRVSEQREFFKGPLIDIIKAVEGDGEHCSDWDSDEAKEARQPGRMSQRDPLWFERHLHSPGYLERLRRDRA</sequence>
<dbReference type="SMART" id="SM00974">
    <property type="entry name" value="T5orf172"/>
    <property type="match status" value="1"/>
</dbReference>
<comment type="caution">
    <text evidence="3">The sequence shown here is derived from an EMBL/GenBank/DDBJ whole genome shotgun (WGS) entry which is preliminary data.</text>
</comment>
<protein>
    <submittedName>
        <fullName evidence="3">T5orf172 domain-containing protein</fullName>
    </submittedName>
</protein>
<feature type="domain" description="Bacteriophage T5 Orf172 DNA-binding" evidence="2">
    <location>
        <begin position="13"/>
        <end position="93"/>
    </location>
</feature>
<evidence type="ECO:0000313" key="4">
    <source>
        <dbReference type="Proteomes" id="UP000255365"/>
    </source>
</evidence>
<feature type="region of interest" description="Disordered" evidence="1">
    <location>
        <begin position="94"/>
        <end position="118"/>
    </location>
</feature>
<name>A0A370SWS1_PSEJE</name>
<dbReference type="Pfam" id="PF10544">
    <property type="entry name" value="T5orf172"/>
    <property type="match status" value="1"/>
</dbReference>
<dbReference type="RefSeq" id="WP_115146263.1">
    <property type="nucleotide sequence ID" value="NZ_QRAV01000002.1"/>
</dbReference>
<evidence type="ECO:0000313" key="3">
    <source>
        <dbReference type="EMBL" id="RDL24150.1"/>
    </source>
</evidence>
<proteinExistence type="predicted"/>
<feature type="compositionally biased region" description="Basic and acidic residues" evidence="1">
    <location>
        <begin position="94"/>
        <end position="110"/>
    </location>
</feature>